<dbReference type="PANTHER" id="PTHR21299:SF1">
    <property type="entry name" value="PANTOATE--BETA-ALANINE LIGASE"/>
    <property type="match status" value="1"/>
</dbReference>
<evidence type="ECO:0000256" key="1">
    <source>
        <dbReference type="ARBA" id="ARBA00004990"/>
    </source>
</evidence>
<comment type="catalytic activity">
    <reaction evidence="7 8">
        <text>(R)-pantoate + beta-alanine + ATP = (R)-pantothenate + AMP + diphosphate + H(+)</text>
        <dbReference type="Rhea" id="RHEA:10912"/>
        <dbReference type="ChEBI" id="CHEBI:15378"/>
        <dbReference type="ChEBI" id="CHEBI:15980"/>
        <dbReference type="ChEBI" id="CHEBI:29032"/>
        <dbReference type="ChEBI" id="CHEBI:30616"/>
        <dbReference type="ChEBI" id="CHEBI:33019"/>
        <dbReference type="ChEBI" id="CHEBI:57966"/>
        <dbReference type="ChEBI" id="CHEBI:456215"/>
        <dbReference type="EC" id="6.3.2.1"/>
    </reaction>
</comment>
<dbReference type="EMBL" id="AP026866">
    <property type="protein sequence ID" value="BDS08815.1"/>
    <property type="molecule type" value="Genomic_DNA"/>
</dbReference>
<dbReference type="InterPro" id="IPR042176">
    <property type="entry name" value="Pantoate_ligase_C"/>
</dbReference>
<name>A0AAT9FS10_9BACT</name>
<feature type="binding site" evidence="8">
    <location>
        <position position="59"/>
    </location>
    <ligand>
        <name>beta-alanine</name>
        <dbReference type="ChEBI" id="CHEBI:57966"/>
    </ligand>
</feature>
<dbReference type="HAMAP" id="MF_00158">
    <property type="entry name" value="PanC"/>
    <property type="match status" value="1"/>
</dbReference>
<dbReference type="CDD" id="cd00560">
    <property type="entry name" value="PanC"/>
    <property type="match status" value="1"/>
</dbReference>
<feature type="binding site" evidence="8">
    <location>
        <begin position="25"/>
        <end position="32"/>
    </location>
    <ligand>
        <name>ATP</name>
        <dbReference type="ChEBI" id="CHEBI:30616"/>
    </ligand>
</feature>
<accession>A0AAT9FS10</accession>
<feature type="binding site" evidence="8">
    <location>
        <position position="174"/>
    </location>
    <ligand>
        <name>ATP</name>
        <dbReference type="ChEBI" id="CHEBI:30616"/>
    </ligand>
</feature>
<dbReference type="Gene3D" id="3.30.1300.10">
    <property type="entry name" value="Pantoate-beta-alanine ligase, C-terminal domain"/>
    <property type="match status" value="1"/>
</dbReference>
<comment type="subunit">
    <text evidence="8">Homodimer.</text>
</comment>
<comment type="subcellular location">
    <subcellularLocation>
        <location evidence="8">Cytoplasm</location>
    </subcellularLocation>
</comment>
<dbReference type="KEGG" id="osu:NT6N_38550"/>
<evidence type="ECO:0000256" key="8">
    <source>
        <dbReference type="HAMAP-Rule" id="MF_00158"/>
    </source>
</evidence>
<organism evidence="9">
    <name type="scientific">Oceaniferula spumae</name>
    <dbReference type="NCBI Taxonomy" id="2979115"/>
    <lineage>
        <taxon>Bacteria</taxon>
        <taxon>Pseudomonadati</taxon>
        <taxon>Verrucomicrobiota</taxon>
        <taxon>Verrucomicrobiia</taxon>
        <taxon>Verrucomicrobiales</taxon>
        <taxon>Verrucomicrobiaceae</taxon>
        <taxon>Oceaniferula</taxon>
    </lineage>
</organism>
<evidence type="ECO:0000256" key="5">
    <source>
        <dbReference type="ARBA" id="ARBA00022741"/>
    </source>
</evidence>
<dbReference type="GO" id="GO:0005829">
    <property type="term" value="C:cytosol"/>
    <property type="evidence" value="ECO:0007669"/>
    <property type="project" value="TreeGrafter"/>
</dbReference>
<evidence type="ECO:0000256" key="4">
    <source>
        <dbReference type="ARBA" id="ARBA00022655"/>
    </source>
</evidence>
<dbReference type="GO" id="GO:0004592">
    <property type="term" value="F:pantoate-beta-alanine ligase activity"/>
    <property type="evidence" value="ECO:0007669"/>
    <property type="project" value="UniProtKB-UniRule"/>
</dbReference>
<sequence length="279" mass="30817">MKVVTSATDLNAISPARPRVLVPTMGALHDGHLALVKRARELAGTDGEVMLTLFVNPTQFNNPSDLENYPRTMDRDLKLCKEHGVDLVFAPEADSMYQPDHSVNIIESSLSKRLCGATRPGHFEGVCTVVLKLFNLTRSDIAVFGKKDFQQLAIIRRMVRDLNVPITIEGVDTIRESSGLAMSSRNTRLSEKQHADAPRIRRALLAAQDLHAQGEHDPEKLLACAREEIEASTEGAKIDYLELLDAESLQPLEKVTRPAVIATAVFYGEVRLIDNIELG</sequence>
<protein>
    <recommendedName>
        <fullName evidence="8">Pantothenate synthetase</fullName>
        <shortName evidence="8">PS</shortName>
        <ecNumber evidence="8">6.3.2.1</ecNumber>
    </recommendedName>
    <alternativeName>
        <fullName evidence="8">Pantoate--beta-alanine ligase</fullName>
    </alternativeName>
    <alternativeName>
        <fullName evidence="8">Pantoate-activating enzyme</fullName>
    </alternativeName>
</protein>
<feature type="binding site" evidence="8">
    <location>
        <position position="59"/>
    </location>
    <ligand>
        <name>(R)-pantoate</name>
        <dbReference type="ChEBI" id="CHEBI:15980"/>
    </ligand>
</feature>
<dbReference type="GO" id="GO:0015940">
    <property type="term" value="P:pantothenate biosynthetic process"/>
    <property type="evidence" value="ECO:0007669"/>
    <property type="project" value="UniProtKB-UniRule"/>
</dbReference>
<dbReference type="EC" id="6.3.2.1" evidence="8"/>
<dbReference type="GO" id="GO:0005524">
    <property type="term" value="F:ATP binding"/>
    <property type="evidence" value="ECO:0007669"/>
    <property type="project" value="UniProtKB-KW"/>
</dbReference>
<comment type="similarity">
    <text evidence="2 8">Belongs to the pantothenate synthetase family.</text>
</comment>
<keyword evidence="3 8" id="KW-0436">Ligase</keyword>
<feature type="active site" description="Proton donor" evidence="8">
    <location>
        <position position="32"/>
    </location>
</feature>
<proteinExistence type="inferred from homology"/>
<gene>
    <name evidence="8 9" type="primary">panC</name>
    <name evidence="9" type="ORF">NT6N_38550</name>
</gene>
<comment type="function">
    <text evidence="8">Catalyzes the condensation of pantoate with beta-alanine in an ATP-dependent reaction via a pantoyl-adenylate intermediate.</text>
</comment>
<evidence type="ECO:0000256" key="3">
    <source>
        <dbReference type="ARBA" id="ARBA00022598"/>
    </source>
</evidence>
<feature type="binding site" evidence="8">
    <location>
        <position position="151"/>
    </location>
    <ligand>
        <name>(R)-pantoate</name>
        <dbReference type="ChEBI" id="CHEBI:15980"/>
    </ligand>
</feature>
<dbReference type="Pfam" id="PF02569">
    <property type="entry name" value="Pantoate_ligase"/>
    <property type="match status" value="1"/>
</dbReference>
<feature type="binding site" evidence="8">
    <location>
        <begin position="182"/>
        <end position="185"/>
    </location>
    <ligand>
        <name>ATP</name>
        <dbReference type="ChEBI" id="CHEBI:30616"/>
    </ligand>
</feature>
<dbReference type="SUPFAM" id="SSF52374">
    <property type="entry name" value="Nucleotidylyl transferase"/>
    <property type="match status" value="1"/>
</dbReference>
<feature type="binding site" evidence="8">
    <location>
        <begin position="145"/>
        <end position="148"/>
    </location>
    <ligand>
        <name>ATP</name>
        <dbReference type="ChEBI" id="CHEBI:30616"/>
    </ligand>
</feature>
<dbReference type="NCBIfam" id="TIGR00018">
    <property type="entry name" value="panC"/>
    <property type="match status" value="1"/>
</dbReference>
<evidence type="ECO:0000256" key="7">
    <source>
        <dbReference type="ARBA" id="ARBA00048258"/>
    </source>
</evidence>
<evidence type="ECO:0000256" key="6">
    <source>
        <dbReference type="ARBA" id="ARBA00022840"/>
    </source>
</evidence>
<evidence type="ECO:0000313" key="9">
    <source>
        <dbReference type="EMBL" id="BDS08815.1"/>
    </source>
</evidence>
<dbReference type="Gene3D" id="3.40.50.620">
    <property type="entry name" value="HUPs"/>
    <property type="match status" value="1"/>
</dbReference>
<dbReference type="InterPro" id="IPR003721">
    <property type="entry name" value="Pantoate_ligase"/>
</dbReference>
<keyword evidence="4 8" id="KW-0566">Pantothenate biosynthesis</keyword>
<comment type="miscellaneous">
    <text evidence="8">The reaction proceeds by a bi uni uni bi ping pong mechanism.</text>
</comment>
<dbReference type="PANTHER" id="PTHR21299">
    <property type="entry name" value="CYTIDYLATE KINASE/PANTOATE-BETA-ALANINE LIGASE"/>
    <property type="match status" value="1"/>
</dbReference>
<comment type="pathway">
    <text evidence="1 8">Cofactor biosynthesis; (R)-pantothenate biosynthesis; (R)-pantothenate from (R)-pantoate and beta-alanine: step 1/1.</text>
</comment>
<evidence type="ECO:0000256" key="2">
    <source>
        <dbReference type="ARBA" id="ARBA00009256"/>
    </source>
</evidence>
<keyword evidence="5 8" id="KW-0547">Nucleotide-binding</keyword>
<dbReference type="InterPro" id="IPR014729">
    <property type="entry name" value="Rossmann-like_a/b/a_fold"/>
</dbReference>
<dbReference type="AlphaFoldDB" id="A0AAT9FS10"/>
<keyword evidence="8" id="KW-0963">Cytoplasm</keyword>
<reference evidence="9" key="1">
    <citation type="submission" date="2024-07" db="EMBL/GenBank/DDBJ databases">
        <title>Complete genome sequence of Verrucomicrobiaceae bacterium NT6N.</title>
        <authorList>
            <person name="Huang C."/>
            <person name="Takami H."/>
            <person name="Hamasaki K."/>
        </authorList>
    </citation>
    <scope>NUCLEOTIDE SEQUENCE</scope>
    <source>
        <strain evidence="9">NT6N</strain>
    </source>
</reference>
<keyword evidence="6 8" id="KW-0067">ATP-binding</keyword>